<keyword evidence="5 9" id="KW-0560">Oxidoreductase</keyword>
<dbReference type="FunFam" id="3.40.50.720:FF:000173">
    <property type="entry name" value="3-oxoacyl-[acyl-carrier protein] reductase"/>
    <property type="match status" value="1"/>
</dbReference>
<evidence type="ECO:0000256" key="5">
    <source>
        <dbReference type="ARBA" id="ARBA00023002"/>
    </source>
</evidence>
<evidence type="ECO:0000256" key="9">
    <source>
        <dbReference type="RuleBase" id="RU366074"/>
    </source>
</evidence>
<dbReference type="SMART" id="SM00822">
    <property type="entry name" value="PKS_KR"/>
    <property type="match status" value="1"/>
</dbReference>
<keyword evidence="8 9" id="KW-0521">NADP</keyword>
<proteinExistence type="inferred from homology"/>
<feature type="binding site" evidence="8">
    <location>
        <begin position="12"/>
        <end position="15"/>
    </location>
    <ligand>
        <name>NADP(+)</name>
        <dbReference type="ChEBI" id="CHEBI:58349"/>
    </ligand>
</feature>
<evidence type="ECO:0000256" key="8">
    <source>
        <dbReference type="PIRSR" id="PIRSR611284-2"/>
    </source>
</evidence>
<comment type="similarity">
    <text evidence="3 9">Belongs to the short-chain dehydrogenases/reductases (SDR) family.</text>
</comment>
<evidence type="ECO:0000256" key="3">
    <source>
        <dbReference type="ARBA" id="ARBA00006484"/>
    </source>
</evidence>
<dbReference type="AlphaFoldDB" id="A0A9X2E3W7"/>
<keyword evidence="12" id="KW-1185">Reference proteome</keyword>
<dbReference type="InterPro" id="IPR011284">
    <property type="entry name" value="3oxo_ACP_reduc"/>
</dbReference>
<comment type="caution">
    <text evidence="11">The sequence shown here is derived from an EMBL/GenBank/DDBJ whole genome shotgun (WGS) entry which is preliminary data.</text>
</comment>
<dbReference type="NCBIfam" id="NF009466">
    <property type="entry name" value="PRK12826.1-2"/>
    <property type="match status" value="1"/>
</dbReference>
<dbReference type="Gene3D" id="3.40.50.720">
    <property type="entry name" value="NAD(P)-binding Rossmann-like Domain"/>
    <property type="match status" value="1"/>
</dbReference>
<evidence type="ECO:0000313" key="11">
    <source>
        <dbReference type="EMBL" id="MCM6773180.1"/>
    </source>
</evidence>
<evidence type="ECO:0000259" key="10">
    <source>
        <dbReference type="SMART" id="SM00822"/>
    </source>
</evidence>
<dbReference type="SUPFAM" id="SSF51735">
    <property type="entry name" value="NAD(P)-binding Rossmann-fold domains"/>
    <property type="match status" value="1"/>
</dbReference>
<evidence type="ECO:0000256" key="1">
    <source>
        <dbReference type="ARBA" id="ARBA00004191"/>
    </source>
</evidence>
<dbReference type="Proteomes" id="UP001139157">
    <property type="component" value="Unassembled WGS sequence"/>
</dbReference>
<dbReference type="RefSeq" id="WP_251910160.1">
    <property type="nucleotide sequence ID" value="NZ_JAMRXG010000002.1"/>
</dbReference>
<gene>
    <name evidence="11" type="primary">fabG</name>
    <name evidence="11" type="ORF">NDR86_06815</name>
</gene>
<dbReference type="InterPro" id="IPR020904">
    <property type="entry name" value="Sc_DH/Rdtase_CS"/>
</dbReference>
<dbReference type="EC" id="1.1.1.100" evidence="9"/>
<keyword evidence="4" id="KW-0134">Cell wall</keyword>
<feature type="domain" description="Ketoreductase" evidence="10">
    <location>
        <begin position="6"/>
        <end position="191"/>
    </location>
</feature>
<organism evidence="11 12">
    <name type="scientific">Nocardia pulmonis</name>
    <dbReference type="NCBI Taxonomy" id="2951408"/>
    <lineage>
        <taxon>Bacteria</taxon>
        <taxon>Bacillati</taxon>
        <taxon>Actinomycetota</taxon>
        <taxon>Actinomycetes</taxon>
        <taxon>Mycobacteriales</taxon>
        <taxon>Nocardiaceae</taxon>
        <taxon>Nocardia</taxon>
    </lineage>
</organism>
<keyword evidence="9" id="KW-0443">Lipid metabolism</keyword>
<name>A0A9X2E3W7_9NOCA</name>
<evidence type="ECO:0000313" key="12">
    <source>
        <dbReference type="Proteomes" id="UP001139157"/>
    </source>
</evidence>
<reference evidence="11" key="1">
    <citation type="submission" date="2022-06" db="EMBL/GenBank/DDBJ databases">
        <title>Novel species in genus nocardia.</title>
        <authorList>
            <person name="Li F."/>
        </authorList>
    </citation>
    <scope>NUCLEOTIDE SEQUENCE</scope>
    <source>
        <strain evidence="11">CDC141</strain>
    </source>
</reference>
<dbReference type="Pfam" id="PF13561">
    <property type="entry name" value="adh_short_C2"/>
    <property type="match status" value="1"/>
</dbReference>
<dbReference type="InterPro" id="IPR036291">
    <property type="entry name" value="NAD(P)-bd_dom_sf"/>
</dbReference>
<comment type="pathway">
    <text evidence="2 9">Lipid metabolism; fatty acid biosynthesis.</text>
</comment>
<feature type="binding site" evidence="8">
    <location>
        <begin position="155"/>
        <end position="159"/>
    </location>
    <ligand>
        <name>NADP(+)</name>
        <dbReference type="ChEBI" id="CHEBI:58349"/>
    </ligand>
</feature>
<dbReference type="PRINTS" id="PR00081">
    <property type="entry name" value="GDHRDH"/>
</dbReference>
<comment type="function">
    <text evidence="9">Catalyzes the NADPH-dependent reduction of beta-ketoacyl-ACP substrates to beta-hydroxyacyl-ACP products, the first reductive step in the elongation cycle of fatty acid biosynthesis.</text>
</comment>
<protein>
    <recommendedName>
        <fullName evidence="9">3-oxoacyl-[acyl-carrier-protein] reductase</fullName>
        <ecNumber evidence="9">1.1.1.100</ecNumber>
    </recommendedName>
</protein>
<dbReference type="InterPro" id="IPR050259">
    <property type="entry name" value="SDR"/>
</dbReference>
<keyword evidence="4" id="KW-0964">Secreted</keyword>
<comment type="subunit">
    <text evidence="9">Homotetramer.</text>
</comment>
<evidence type="ECO:0000256" key="2">
    <source>
        <dbReference type="ARBA" id="ARBA00005194"/>
    </source>
</evidence>
<dbReference type="PRINTS" id="PR00080">
    <property type="entry name" value="SDRFAMILY"/>
</dbReference>
<accession>A0A9X2E3W7</accession>
<dbReference type="PANTHER" id="PTHR42879:SF2">
    <property type="entry name" value="3-OXOACYL-[ACYL-CARRIER-PROTEIN] REDUCTASE FABG"/>
    <property type="match status" value="1"/>
</dbReference>
<evidence type="ECO:0000256" key="7">
    <source>
        <dbReference type="PIRSR" id="PIRSR611284-1"/>
    </source>
</evidence>
<comment type="subcellular location">
    <subcellularLocation>
        <location evidence="1">Secreted</location>
        <location evidence="1">Cell wall</location>
    </subcellularLocation>
</comment>
<dbReference type="InterPro" id="IPR002347">
    <property type="entry name" value="SDR_fam"/>
</dbReference>
<evidence type="ECO:0000256" key="6">
    <source>
        <dbReference type="ARBA" id="ARBA00047400"/>
    </source>
</evidence>
<evidence type="ECO:0000256" key="4">
    <source>
        <dbReference type="ARBA" id="ARBA00022512"/>
    </source>
</evidence>
<comment type="catalytic activity">
    <reaction evidence="6">
        <text>a (3R)-hydroxyacyl-[ACP] + NADP(+) = a 3-oxoacyl-[ACP] + NADPH + H(+)</text>
        <dbReference type="Rhea" id="RHEA:17397"/>
        <dbReference type="Rhea" id="RHEA-COMP:9916"/>
        <dbReference type="Rhea" id="RHEA-COMP:9945"/>
        <dbReference type="ChEBI" id="CHEBI:15378"/>
        <dbReference type="ChEBI" id="CHEBI:57783"/>
        <dbReference type="ChEBI" id="CHEBI:58349"/>
        <dbReference type="ChEBI" id="CHEBI:78776"/>
        <dbReference type="ChEBI" id="CHEBI:78827"/>
        <dbReference type="EC" id="1.1.1.100"/>
    </reaction>
    <physiologicalReaction direction="right-to-left" evidence="6">
        <dbReference type="Rhea" id="RHEA:17399"/>
    </physiologicalReaction>
</comment>
<dbReference type="GO" id="GO:0004316">
    <property type="term" value="F:3-oxoacyl-[acyl-carrier-protein] reductase (NADPH) activity"/>
    <property type="evidence" value="ECO:0007669"/>
    <property type="project" value="UniProtKB-UniRule"/>
</dbReference>
<dbReference type="PROSITE" id="PS00061">
    <property type="entry name" value="ADH_SHORT"/>
    <property type="match status" value="1"/>
</dbReference>
<keyword evidence="9" id="KW-0444">Lipid biosynthesis</keyword>
<keyword evidence="9" id="KW-0275">Fatty acid biosynthesis</keyword>
<dbReference type="PANTHER" id="PTHR42879">
    <property type="entry name" value="3-OXOACYL-(ACYL-CARRIER-PROTEIN) REDUCTASE"/>
    <property type="match status" value="1"/>
</dbReference>
<feature type="binding site" evidence="8">
    <location>
        <position position="188"/>
    </location>
    <ligand>
        <name>NADP(+)</name>
        <dbReference type="ChEBI" id="CHEBI:58349"/>
    </ligand>
</feature>
<dbReference type="InterPro" id="IPR057326">
    <property type="entry name" value="KR_dom"/>
</dbReference>
<dbReference type="GO" id="GO:0051287">
    <property type="term" value="F:NAD binding"/>
    <property type="evidence" value="ECO:0007669"/>
    <property type="project" value="UniProtKB-UniRule"/>
</dbReference>
<sequence>MMATRPVALVTGGSRGIGRAVALRLAAQGYDISFCYRSRADAAADVARAAKELGAQVHARQVDVADSAAASAYVKECEAEFGPIEAVVTSAGITRDGLTVMLRDEEWQQVLRTNLDGTFHICRAAVFGMIKRRRGAVVTLSSVSGVYGNPGQPNYSAAKAGICGFTRALAREVGKRGVRVNSVAPGFIDTDMTKDLADEVMARAGGRIPLGRIGRAEEVAQLVGFLLSDQASYITGQVIGIDGGLLI</sequence>
<feature type="active site" description="Proton acceptor" evidence="7">
    <location>
        <position position="155"/>
    </location>
</feature>
<dbReference type="GO" id="GO:0006633">
    <property type="term" value="P:fatty acid biosynthetic process"/>
    <property type="evidence" value="ECO:0007669"/>
    <property type="project" value="UniProtKB-KW"/>
</dbReference>
<keyword evidence="9" id="KW-0276">Fatty acid metabolism</keyword>
<dbReference type="NCBIfam" id="TIGR01830">
    <property type="entry name" value="3oxo_ACP_reduc"/>
    <property type="match status" value="1"/>
</dbReference>
<dbReference type="EMBL" id="JAMRXG010000002">
    <property type="protein sequence ID" value="MCM6773180.1"/>
    <property type="molecule type" value="Genomic_DNA"/>
</dbReference>